<dbReference type="InterPro" id="IPR017958">
    <property type="entry name" value="Gln-tRNA_amidoTrfase_suB_CS"/>
</dbReference>
<evidence type="ECO:0000313" key="9">
    <source>
        <dbReference type="EMBL" id="VAX35521.1"/>
    </source>
</evidence>
<dbReference type="InterPro" id="IPR014746">
    <property type="entry name" value="Gln_synth/guanido_kin_cat_dom"/>
</dbReference>
<dbReference type="Pfam" id="PF02934">
    <property type="entry name" value="GatB_N"/>
    <property type="match status" value="1"/>
</dbReference>
<dbReference type="NCBIfam" id="NF004014">
    <property type="entry name" value="PRK05477.1-4"/>
    <property type="match status" value="1"/>
</dbReference>
<dbReference type="GO" id="GO:0016740">
    <property type="term" value="F:transferase activity"/>
    <property type="evidence" value="ECO:0007669"/>
    <property type="project" value="UniProtKB-KW"/>
</dbReference>
<dbReference type="InterPro" id="IPR006075">
    <property type="entry name" value="Asn/Gln-tRNA_Trfase_suB/E_cat"/>
</dbReference>
<keyword evidence="9" id="KW-0808">Transferase</keyword>
<comment type="catalytic activity">
    <reaction evidence="7">
        <text>L-glutamyl-tRNA(Gln) + L-glutamine + ATP + H2O = L-glutaminyl-tRNA(Gln) + L-glutamate + ADP + phosphate + H(+)</text>
        <dbReference type="Rhea" id="RHEA:17521"/>
        <dbReference type="Rhea" id="RHEA-COMP:9681"/>
        <dbReference type="Rhea" id="RHEA-COMP:9684"/>
        <dbReference type="ChEBI" id="CHEBI:15377"/>
        <dbReference type="ChEBI" id="CHEBI:15378"/>
        <dbReference type="ChEBI" id="CHEBI:29985"/>
        <dbReference type="ChEBI" id="CHEBI:30616"/>
        <dbReference type="ChEBI" id="CHEBI:43474"/>
        <dbReference type="ChEBI" id="CHEBI:58359"/>
        <dbReference type="ChEBI" id="CHEBI:78520"/>
        <dbReference type="ChEBI" id="CHEBI:78521"/>
        <dbReference type="ChEBI" id="CHEBI:456216"/>
    </reaction>
</comment>
<dbReference type="SUPFAM" id="SSF89095">
    <property type="entry name" value="GatB/YqeY motif"/>
    <property type="match status" value="1"/>
</dbReference>
<dbReference type="PANTHER" id="PTHR11659">
    <property type="entry name" value="GLUTAMYL-TRNA GLN AMIDOTRANSFERASE SUBUNIT B MITOCHONDRIAL AND PROKARYOTIC PET112-RELATED"/>
    <property type="match status" value="1"/>
</dbReference>
<name>A0A3B1D9K0_9ZZZZ</name>
<dbReference type="SUPFAM" id="SSF55931">
    <property type="entry name" value="Glutamine synthetase/guanido kinase"/>
    <property type="match status" value="1"/>
</dbReference>
<evidence type="ECO:0000256" key="4">
    <source>
        <dbReference type="ARBA" id="ARBA00022840"/>
    </source>
</evidence>
<protein>
    <submittedName>
        <fullName evidence="9">Aspartyl-tRNA(Asn) amidotransferase subunit B @ Glutamyl-tRNA(Gln) amidotransferase subunit B</fullName>
        <ecNumber evidence="9">6.3.5.6</ecNumber>
        <ecNumber evidence="9">6.3.5.7</ecNumber>
    </submittedName>
</protein>
<comment type="catalytic activity">
    <reaction evidence="6">
        <text>L-aspartyl-tRNA(Asn) + L-glutamine + ATP + H2O = L-asparaginyl-tRNA(Asn) + L-glutamate + ADP + phosphate + 2 H(+)</text>
        <dbReference type="Rhea" id="RHEA:14513"/>
        <dbReference type="Rhea" id="RHEA-COMP:9674"/>
        <dbReference type="Rhea" id="RHEA-COMP:9677"/>
        <dbReference type="ChEBI" id="CHEBI:15377"/>
        <dbReference type="ChEBI" id="CHEBI:15378"/>
        <dbReference type="ChEBI" id="CHEBI:29985"/>
        <dbReference type="ChEBI" id="CHEBI:30616"/>
        <dbReference type="ChEBI" id="CHEBI:43474"/>
        <dbReference type="ChEBI" id="CHEBI:58359"/>
        <dbReference type="ChEBI" id="CHEBI:78515"/>
        <dbReference type="ChEBI" id="CHEBI:78516"/>
        <dbReference type="ChEBI" id="CHEBI:456216"/>
    </reaction>
</comment>
<feature type="domain" description="Asn/Gln amidotransferase" evidence="8">
    <location>
        <begin position="334"/>
        <end position="481"/>
    </location>
</feature>
<dbReference type="GO" id="GO:0005524">
    <property type="term" value="F:ATP binding"/>
    <property type="evidence" value="ECO:0007669"/>
    <property type="project" value="UniProtKB-KW"/>
</dbReference>
<evidence type="ECO:0000256" key="6">
    <source>
        <dbReference type="ARBA" id="ARBA00047380"/>
    </source>
</evidence>
<dbReference type="SMART" id="SM00845">
    <property type="entry name" value="GatB_Yqey"/>
    <property type="match status" value="1"/>
</dbReference>
<evidence type="ECO:0000256" key="2">
    <source>
        <dbReference type="ARBA" id="ARBA00022598"/>
    </source>
</evidence>
<dbReference type="InterPro" id="IPR004413">
    <property type="entry name" value="GatB"/>
</dbReference>
<dbReference type="PANTHER" id="PTHR11659:SF4">
    <property type="entry name" value="ASPARTYL_GLUTAMYL-TRNA(GLN) AMIDOTRANSFERASE SUBUNIT B_E CATALYTIC DOMAIN-CONTAINING PROTEIN"/>
    <property type="match status" value="1"/>
</dbReference>
<dbReference type="InterPro" id="IPR017959">
    <property type="entry name" value="Asn/Gln-tRNA_amidoTrfase_suB/E"/>
</dbReference>
<evidence type="ECO:0000259" key="8">
    <source>
        <dbReference type="SMART" id="SM00845"/>
    </source>
</evidence>
<dbReference type="Gene3D" id="1.10.150.380">
    <property type="entry name" value="GatB domain, N-terminal subdomain"/>
    <property type="match status" value="1"/>
</dbReference>
<evidence type="ECO:0000256" key="1">
    <source>
        <dbReference type="ARBA" id="ARBA00005306"/>
    </source>
</evidence>
<keyword evidence="4" id="KW-0067">ATP-binding</keyword>
<dbReference type="Pfam" id="PF02637">
    <property type="entry name" value="GatB_Yqey"/>
    <property type="match status" value="1"/>
</dbReference>
<organism evidence="9">
    <name type="scientific">hydrothermal vent metagenome</name>
    <dbReference type="NCBI Taxonomy" id="652676"/>
    <lineage>
        <taxon>unclassified sequences</taxon>
        <taxon>metagenomes</taxon>
        <taxon>ecological metagenomes</taxon>
    </lineage>
</organism>
<dbReference type="InterPro" id="IPR042114">
    <property type="entry name" value="GatB_C_1"/>
</dbReference>
<dbReference type="GO" id="GO:0050567">
    <property type="term" value="F:glutaminyl-tRNA synthase (glutamine-hydrolyzing) activity"/>
    <property type="evidence" value="ECO:0007669"/>
    <property type="project" value="UniProtKB-EC"/>
</dbReference>
<keyword evidence="5" id="KW-0648">Protein biosynthesis</keyword>
<dbReference type="Gene3D" id="1.10.10.410">
    <property type="match status" value="1"/>
</dbReference>
<evidence type="ECO:0000256" key="5">
    <source>
        <dbReference type="ARBA" id="ARBA00022917"/>
    </source>
</evidence>
<evidence type="ECO:0000256" key="3">
    <source>
        <dbReference type="ARBA" id="ARBA00022741"/>
    </source>
</evidence>
<sequence>MTTETKQKYETVIGLEVHLQLSTNTKIFCGCANSFGKEPNTLTCPVCLGFPGALPVVNKKTLEYAIRIGLALNCKINPFVKFDRKNYFYPDCPKAYQISQFDFPICHTGYIMIPMEGEEEKRIRINRAHLEEDAGKLIHDTKTNSSLVDYNRTGTPLLEIVTEADMRSPQEAYDYLQTLKLNLQYLNVSDCDMEKGSLRCDANVSIRPYGQEEFGTKAELKNMNSFKAIKAGLEYEVIRQQQIIDSGGNVVQETRLWDEAKQMTATMRSKEEAHDYRYFPEPDLVPFVMDDSVIEEGQKSLPELPHTKFERFIKEYSLSAYDAQIIIQNVSLADFFEACAKDYKETKKICNWLNGALLQELNARKLDILNISLKSKDFVDLIEKVEEGVVSNLIGKDVLKFMIDTGKTAEDIIKEKSLAQVSDDGELEKIVQEIISENEKVANQIREGKESAIGFMVGQAMRKTQGKANPKKIGELVKKTILG</sequence>
<dbReference type="GO" id="GO:0050566">
    <property type="term" value="F:asparaginyl-tRNA synthase (glutamine-hydrolyzing) activity"/>
    <property type="evidence" value="ECO:0007669"/>
    <property type="project" value="UniProtKB-EC"/>
</dbReference>
<dbReference type="AlphaFoldDB" id="A0A3B1D9K0"/>
<reference evidence="9" key="1">
    <citation type="submission" date="2018-06" db="EMBL/GenBank/DDBJ databases">
        <authorList>
            <person name="Zhirakovskaya E."/>
        </authorList>
    </citation>
    <scope>NUCLEOTIDE SEQUENCE</scope>
</reference>
<proteinExistence type="inferred from homology"/>
<accession>A0A3B1D9K0</accession>
<dbReference type="HAMAP" id="MF_00121">
    <property type="entry name" value="GatB"/>
    <property type="match status" value="1"/>
</dbReference>
<dbReference type="EC" id="6.3.5.7" evidence="9"/>
<dbReference type="InterPro" id="IPR023168">
    <property type="entry name" value="GatB_Yqey_C_2"/>
</dbReference>
<dbReference type="InterPro" id="IPR018027">
    <property type="entry name" value="Asn/Gln_amidotransferase"/>
</dbReference>
<dbReference type="EC" id="6.3.5.6" evidence="9"/>
<dbReference type="GO" id="GO:0006412">
    <property type="term" value="P:translation"/>
    <property type="evidence" value="ECO:0007669"/>
    <property type="project" value="UniProtKB-KW"/>
</dbReference>
<dbReference type="NCBIfam" id="TIGR00133">
    <property type="entry name" value="gatB"/>
    <property type="match status" value="1"/>
</dbReference>
<comment type="similarity">
    <text evidence="1">Belongs to the GatB/GatE family. GatB subfamily.</text>
</comment>
<keyword evidence="3" id="KW-0547">Nucleotide-binding</keyword>
<dbReference type="PROSITE" id="PS01234">
    <property type="entry name" value="GATB"/>
    <property type="match status" value="1"/>
</dbReference>
<dbReference type="FunFam" id="1.10.10.410:FF:000001">
    <property type="entry name" value="Aspartyl/glutamyl-tRNA(Asn/Gln) amidotransferase subunit B"/>
    <property type="match status" value="1"/>
</dbReference>
<evidence type="ECO:0000256" key="7">
    <source>
        <dbReference type="ARBA" id="ARBA00047913"/>
    </source>
</evidence>
<dbReference type="EMBL" id="UOGJ01000063">
    <property type="protein sequence ID" value="VAX35521.1"/>
    <property type="molecule type" value="Genomic_DNA"/>
</dbReference>
<keyword evidence="2 9" id="KW-0436">Ligase</keyword>
<dbReference type="InterPro" id="IPR003789">
    <property type="entry name" value="Asn/Gln_tRNA_amidoTrase-B-like"/>
</dbReference>
<dbReference type="NCBIfam" id="NF004012">
    <property type="entry name" value="PRK05477.1-2"/>
    <property type="match status" value="1"/>
</dbReference>
<gene>
    <name evidence="9" type="ORF">MNBD_UNCLBAC01-1885</name>
</gene>